<dbReference type="EMBL" id="JBEUKS010000003">
    <property type="protein sequence ID" value="MFC1438890.1"/>
    <property type="molecule type" value="Genomic_DNA"/>
</dbReference>
<keyword evidence="3" id="KW-1185">Reference proteome</keyword>
<dbReference type="PROSITE" id="PS51409">
    <property type="entry name" value="ARGINASE_2"/>
    <property type="match status" value="1"/>
</dbReference>
<dbReference type="InterPro" id="IPR023696">
    <property type="entry name" value="Ureohydrolase_dom_sf"/>
</dbReference>
<dbReference type="Gene3D" id="3.40.800.10">
    <property type="entry name" value="Ureohydrolase domain"/>
    <property type="match status" value="1"/>
</dbReference>
<organism evidence="2 3">
    <name type="scientific">Streptacidiphilus jeojiensis</name>
    <dbReference type="NCBI Taxonomy" id="3229225"/>
    <lineage>
        <taxon>Bacteria</taxon>
        <taxon>Bacillati</taxon>
        <taxon>Actinomycetota</taxon>
        <taxon>Actinomycetes</taxon>
        <taxon>Kitasatosporales</taxon>
        <taxon>Streptomycetaceae</taxon>
        <taxon>Streptacidiphilus</taxon>
    </lineage>
</organism>
<dbReference type="RefSeq" id="WP_380564413.1">
    <property type="nucleotide sequence ID" value="NZ_JBEUKS010000003.1"/>
</dbReference>
<comment type="similarity">
    <text evidence="1">Belongs to the arginase family.</text>
</comment>
<evidence type="ECO:0000256" key="1">
    <source>
        <dbReference type="PROSITE-ProRule" id="PRU00742"/>
    </source>
</evidence>
<proteinExistence type="inferred from homology"/>
<name>A0ABV6XKY9_9ACTN</name>
<comment type="caution">
    <text evidence="2">The sequence shown here is derived from an EMBL/GenBank/DDBJ whole genome shotgun (WGS) entry which is preliminary data.</text>
</comment>
<sequence>MSDPWDILDPQVMPAVDSPDPGGIGAAHLTELLATLAPRAVGAQVTVFDPDLDPDGRHARTLVEVLVDGLGELGRAR</sequence>
<dbReference type="SUPFAM" id="SSF52768">
    <property type="entry name" value="Arginase/deacetylase"/>
    <property type="match status" value="1"/>
</dbReference>
<gene>
    <name evidence="2" type="ORF">ABUW04_11520</name>
</gene>
<dbReference type="InterPro" id="IPR006035">
    <property type="entry name" value="Ureohydrolase"/>
</dbReference>
<dbReference type="Pfam" id="PF00491">
    <property type="entry name" value="Arginase"/>
    <property type="match status" value="1"/>
</dbReference>
<dbReference type="Proteomes" id="UP001592581">
    <property type="component" value="Unassembled WGS sequence"/>
</dbReference>
<evidence type="ECO:0000313" key="3">
    <source>
        <dbReference type="Proteomes" id="UP001592581"/>
    </source>
</evidence>
<accession>A0ABV6XKY9</accession>
<evidence type="ECO:0000313" key="2">
    <source>
        <dbReference type="EMBL" id="MFC1438890.1"/>
    </source>
</evidence>
<protein>
    <submittedName>
        <fullName evidence="2">Arginase family protein</fullName>
    </submittedName>
</protein>
<reference evidence="2 3" key="1">
    <citation type="submission" date="2024-06" db="EMBL/GenBank/DDBJ databases">
        <authorList>
            <person name="Lee S.D."/>
        </authorList>
    </citation>
    <scope>NUCLEOTIDE SEQUENCE [LARGE SCALE GENOMIC DNA]</scope>
    <source>
        <strain evidence="2 3">N1-10</strain>
    </source>
</reference>